<dbReference type="GO" id="GO:0006412">
    <property type="term" value="P:translation"/>
    <property type="evidence" value="ECO:0007669"/>
    <property type="project" value="UniProtKB-UniRule"/>
</dbReference>
<keyword evidence="3 5" id="KW-0687">Ribonucleoprotein</keyword>
<name>A0A402DNM7_9CELL</name>
<dbReference type="OrthoDB" id="9807363at2"/>
<feature type="compositionally biased region" description="Basic residues" evidence="6">
    <location>
        <begin position="1"/>
        <end position="19"/>
    </location>
</feature>
<feature type="region of interest" description="Disordered" evidence="6">
    <location>
        <begin position="1"/>
        <end position="22"/>
    </location>
</feature>
<dbReference type="PANTHER" id="PTHR35534:SF1">
    <property type="entry name" value="LARGE RIBOSOMAL SUBUNIT PROTEIN BL32"/>
    <property type="match status" value="1"/>
</dbReference>
<evidence type="ECO:0000256" key="4">
    <source>
        <dbReference type="ARBA" id="ARBA00035178"/>
    </source>
</evidence>
<dbReference type="RefSeq" id="WP_130780305.1">
    <property type="nucleotide sequence ID" value="NZ_BIMR01000039.1"/>
</dbReference>
<dbReference type="InterPro" id="IPR011332">
    <property type="entry name" value="Ribosomal_zn-bd"/>
</dbReference>
<accession>A0A402DNM7</accession>
<organism evidence="7 8">
    <name type="scientific">Cellulomonas biazotea</name>
    <dbReference type="NCBI Taxonomy" id="1709"/>
    <lineage>
        <taxon>Bacteria</taxon>
        <taxon>Bacillati</taxon>
        <taxon>Actinomycetota</taxon>
        <taxon>Actinomycetes</taxon>
        <taxon>Micrococcales</taxon>
        <taxon>Cellulomonadaceae</taxon>
        <taxon>Cellulomonas</taxon>
    </lineage>
</organism>
<dbReference type="InterPro" id="IPR044957">
    <property type="entry name" value="Ribosomal_bL32_bact"/>
</dbReference>
<dbReference type="PANTHER" id="PTHR35534">
    <property type="entry name" value="50S RIBOSOMAL PROTEIN L32"/>
    <property type="match status" value="1"/>
</dbReference>
<evidence type="ECO:0000256" key="3">
    <source>
        <dbReference type="ARBA" id="ARBA00023274"/>
    </source>
</evidence>
<evidence type="ECO:0000313" key="8">
    <source>
        <dbReference type="Proteomes" id="UP000289954"/>
    </source>
</evidence>
<evidence type="ECO:0000256" key="6">
    <source>
        <dbReference type="SAM" id="MobiDB-lite"/>
    </source>
</evidence>
<proteinExistence type="inferred from homology"/>
<dbReference type="SUPFAM" id="SSF57829">
    <property type="entry name" value="Zn-binding ribosomal proteins"/>
    <property type="match status" value="1"/>
</dbReference>
<keyword evidence="2 5" id="KW-0689">Ribosomal protein</keyword>
<dbReference type="GO" id="GO:0015934">
    <property type="term" value="C:large ribosomal subunit"/>
    <property type="evidence" value="ECO:0007669"/>
    <property type="project" value="InterPro"/>
</dbReference>
<dbReference type="AlphaFoldDB" id="A0A402DNM7"/>
<dbReference type="InterPro" id="IPR002677">
    <property type="entry name" value="Ribosomal_bL32"/>
</dbReference>
<comment type="similarity">
    <text evidence="1 5">Belongs to the bacterial ribosomal protein bL32 family.</text>
</comment>
<evidence type="ECO:0000256" key="2">
    <source>
        <dbReference type="ARBA" id="ARBA00022980"/>
    </source>
</evidence>
<sequence length="65" mass="7308">MAVPKRKMSRSNTRARRSQWKTTATTLTSCPVCKADKQPHIACPSCGAYNGRRYAEAVRSEHEAR</sequence>
<dbReference type="HAMAP" id="MF_00340">
    <property type="entry name" value="Ribosomal_bL32"/>
    <property type="match status" value="1"/>
</dbReference>
<evidence type="ECO:0000256" key="1">
    <source>
        <dbReference type="ARBA" id="ARBA00008560"/>
    </source>
</evidence>
<dbReference type="Proteomes" id="UP000289954">
    <property type="component" value="Unassembled WGS sequence"/>
</dbReference>
<keyword evidence="8" id="KW-1185">Reference proteome</keyword>
<reference evidence="7 8" key="1">
    <citation type="submission" date="2019-01" db="EMBL/GenBank/DDBJ databases">
        <title>Draft genome sequence of Cellulomonas takizawaensis strain TKZ-21.</title>
        <authorList>
            <person name="Yamamura H."/>
            <person name="Hayashi T."/>
            <person name="Hamada M."/>
            <person name="Serisawa Y."/>
            <person name="Matsuyama K."/>
            <person name="Nakagawa Y."/>
            <person name="Otoguro M."/>
            <person name="Yanagida F."/>
            <person name="Hayakawa M."/>
        </authorList>
    </citation>
    <scope>NUCLEOTIDE SEQUENCE [LARGE SCALE GENOMIC DNA]</scope>
    <source>
        <strain evidence="7 8">NBRC12680</strain>
    </source>
</reference>
<dbReference type="EMBL" id="BIMR01000039">
    <property type="protein sequence ID" value="GCE75708.1"/>
    <property type="molecule type" value="Genomic_DNA"/>
</dbReference>
<evidence type="ECO:0000256" key="5">
    <source>
        <dbReference type="HAMAP-Rule" id="MF_00340"/>
    </source>
</evidence>
<protein>
    <recommendedName>
        <fullName evidence="4 5">Large ribosomal subunit protein bL32</fullName>
    </recommendedName>
</protein>
<dbReference type="Pfam" id="PF01783">
    <property type="entry name" value="Ribosomal_L32p"/>
    <property type="match status" value="1"/>
</dbReference>
<dbReference type="GO" id="GO:0003735">
    <property type="term" value="F:structural constituent of ribosome"/>
    <property type="evidence" value="ECO:0007669"/>
    <property type="project" value="InterPro"/>
</dbReference>
<dbReference type="NCBIfam" id="TIGR01031">
    <property type="entry name" value="rpmF_bact"/>
    <property type="match status" value="1"/>
</dbReference>
<gene>
    <name evidence="7" type="primary">rpmF_2</name>
    <name evidence="5" type="synonym">rpmF</name>
    <name evidence="7" type="ORF">CBZ_07640</name>
</gene>
<comment type="caution">
    <text evidence="7">The sequence shown here is derived from an EMBL/GenBank/DDBJ whole genome shotgun (WGS) entry which is preliminary data.</text>
</comment>
<evidence type="ECO:0000313" key="7">
    <source>
        <dbReference type="EMBL" id="GCE75708.1"/>
    </source>
</evidence>